<organism evidence="1 2">
    <name type="scientific">Myxococcus landrumensis</name>
    <dbReference type="NCBI Taxonomy" id="2813577"/>
    <lineage>
        <taxon>Bacteria</taxon>
        <taxon>Pseudomonadati</taxon>
        <taxon>Myxococcota</taxon>
        <taxon>Myxococcia</taxon>
        <taxon>Myxococcales</taxon>
        <taxon>Cystobacterineae</taxon>
        <taxon>Myxococcaceae</taxon>
        <taxon>Myxococcus</taxon>
    </lineage>
</organism>
<evidence type="ECO:0008006" key="3">
    <source>
        <dbReference type="Google" id="ProtNLM"/>
    </source>
</evidence>
<dbReference type="Proteomes" id="UP000663090">
    <property type="component" value="Chromosome"/>
</dbReference>
<gene>
    <name evidence="1" type="ORF">JY572_32810</name>
</gene>
<keyword evidence="2" id="KW-1185">Reference proteome</keyword>
<reference evidence="1 2" key="1">
    <citation type="submission" date="2021-02" db="EMBL/GenBank/DDBJ databases">
        <title>De Novo genome assembly of isolated myxobacteria.</title>
        <authorList>
            <person name="Stevens D.C."/>
        </authorList>
    </citation>
    <scope>NUCLEOTIDE SEQUENCE [LARGE SCALE GENOMIC DNA]</scope>
    <source>
        <strain evidence="1 2">SCHIC003</strain>
    </source>
</reference>
<name>A0ABX7N9R6_9BACT</name>
<dbReference type="RefSeq" id="WP_206714793.1">
    <property type="nucleotide sequence ID" value="NZ_CP071091.1"/>
</dbReference>
<proteinExistence type="predicted"/>
<protein>
    <recommendedName>
        <fullName evidence="3">Lipoprotein</fullName>
    </recommendedName>
</protein>
<evidence type="ECO:0000313" key="2">
    <source>
        <dbReference type="Proteomes" id="UP000663090"/>
    </source>
</evidence>
<dbReference type="EMBL" id="CP071091">
    <property type="protein sequence ID" value="QSQ13088.1"/>
    <property type="molecule type" value="Genomic_DNA"/>
</dbReference>
<evidence type="ECO:0000313" key="1">
    <source>
        <dbReference type="EMBL" id="QSQ13088.1"/>
    </source>
</evidence>
<sequence>MRGFILMSLVLLGGGTRALADCPLRVTVRPLELKKQVKAATTTTELKKLLQPLGMLMLPLSGWEACQGTGVDVASAQLDVFRARLVAADKQDVVLQARGVVCGSVRMLDGVVLIPTEGKDTFCALPLEFLPKLTHSSEHRAVFSFENLTDPGRQVFRVEKVESEVRSEDLALSYWEVQDGQLRSIFSVAWSSSVGLVTREADVKVVLVGKEYPRQLEVQESVRECGGTVDMPSGEQSQTEGCTHARNTERLCYRRESAKEPASYGRCAQ</sequence>
<accession>A0ABX7N9R6</accession>